<dbReference type="AlphaFoldDB" id="A0A813QGX9"/>
<organism evidence="1 2">
    <name type="scientific">Adineta ricciae</name>
    <name type="common">Rotifer</name>
    <dbReference type="NCBI Taxonomy" id="249248"/>
    <lineage>
        <taxon>Eukaryota</taxon>
        <taxon>Metazoa</taxon>
        <taxon>Spiralia</taxon>
        <taxon>Gnathifera</taxon>
        <taxon>Rotifera</taxon>
        <taxon>Eurotatoria</taxon>
        <taxon>Bdelloidea</taxon>
        <taxon>Adinetida</taxon>
        <taxon>Adinetidae</taxon>
        <taxon>Adineta</taxon>
    </lineage>
</organism>
<gene>
    <name evidence="1" type="ORF">XAT740_LOCUS1238</name>
</gene>
<keyword evidence="2" id="KW-1185">Reference proteome</keyword>
<name>A0A813QGX9_ADIRI</name>
<accession>A0A813QGX9</accession>
<evidence type="ECO:0000313" key="1">
    <source>
        <dbReference type="EMBL" id="CAF0766897.1"/>
    </source>
</evidence>
<protein>
    <submittedName>
        <fullName evidence="1">Uncharacterized protein</fullName>
    </submittedName>
</protein>
<dbReference type="Proteomes" id="UP000663828">
    <property type="component" value="Unassembled WGS sequence"/>
</dbReference>
<comment type="caution">
    <text evidence="1">The sequence shown here is derived from an EMBL/GenBank/DDBJ whole genome shotgun (WGS) entry which is preliminary data.</text>
</comment>
<proteinExistence type="predicted"/>
<sequence length="89" mass="10395">MYAMSAAPYTLSKRSISVIDLNDQPSTIEFRRPRRATRSVSPSNSFRYILPFNSHREQKQRNYEPTSLGNRQDVPITVTKSPMYSEDYF</sequence>
<dbReference type="EMBL" id="CAJNOR010000037">
    <property type="protein sequence ID" value="CAF0766897.1"/>
    <property type="molecule type" value="Genomic_DNA"/>
</dbReference>
<evidence type="ECO:0000313" key="2">
    <source>
        <dbReference type="Proteomes" id="UP000663828"/>
    </source>
</evidence>
<reference evidence="1" key="1">
    <citation type="submission" date="2021-02" db="EMBL/GenBank/DDBJ databases">
        <authorList>
            <person name="Nowell W R."/>
        </authorList>
    </citation>
    <scope>NUCLEOTIDE SEQUENCE</scope>
</reference>